<dbReference type="Gene3D" id="2.60.120.330">
    <property type="entry name" value="B-lactam Antibiotic, Isopenicillin N Synthase, Chain"/>
    <property type="match status" value="1"/>
</dbReference>
<evidence type="ECO:0000313" key="9">
    <source>
        <dbReference type="Proteomes" id="UP001139054"/>
    </source>
</evidence>
<evidence type="ECO:0000256" key="2">
    <source>
        <dbReference type="ARBA" id="ARBA00022964"/>
    </source>
</evidence>
<dbReference type="PANTHER" id="PTHR46332:SF5">
    <property type="entry name" value="ASPARTATE BETA-HYDROXYLASE DOMAIN CONTAINING 2"/>
    <property type="match status" value="1"/>
</dbReference>
<dbReference type="PANTHER" id="PTHR46332">
    <property type="entry name" value="ASPARTATE BETA-HYDROXYLASE DOMAIN-CONTAINING PROTEIN 2"/>
    <property type="match status" value="1"/>
</dbReference>
<feature type="transmembrane region" description="Helical" evidence="4">
    <location>
        <begin position="288"/>
        <end position="309"/>
    </location>
</feature>
<gene>
    <name evidence="7" type="ORF">L6637_15770</name>
    <name evidence="6" type="ORF">L6654_19100</name>
</gene>
<keyword evidence="2" id="KW-0223">Dioxygenase</keyword>
<comment type="caution">
    <text evidence="6">The sequence shown here is derived from an EMBL/GenBank/DDBJ whole genome shotgun (WGS) entry which is preliminary data.</text>
</comment>
<evidence type="ECO:0000313" key="6">
    <source>
        <dbReference type="EMBL" id="MCG2628746.1"/>
    </source>
</evidence>
<dbReference type="SUPFAM" id="SSF51197">
    <property type="entry name" value="Clavaminate synthase-like"/>
    <property type="match status" value="1"/>
</dbReference>
<organism evidence="6 9">
    <name type="scientific">Bradyrhizobium zhengyangense</name>
    <dbReference type="NCBI Taxonomy" id="2911009"/>
    <lineage>
        <taxon>Bacteria</taxon>
        <taxon>Pseudomonadati</taxon>
        <taxon>Pseudomonadota</taxon>
        <taxon>Alphaproteobacteria</taxon>
        <taxon>Hyphomicrobiales</taxon>
        <taxon>Nitrobacteraceae</taxon>
        <taxon>Bradyrhizobium</taxon>
    </lineage>
</organism>
<comment type="similarity">
    <text evidence="1">Belongs to the aspartyl/asparaginyl beta-hydroxylase family.</text>
</comment>
<feature type="domain" description="Aspartyl/asparaginy/proline hydroxylase" evidence="5">
    <location>
        <begin position="76"/>
        <end position="230"/>
    </location>
</feature>
<evidence type="ECO:0000256" key="3">
    <source>
        <dbReference type="ARBA" id="ARBA00023002"/>
    </source>
</evidence>
<name>A0A9X1RAA5_9BRAD</name>
<dbReference type="EMBL" id="JAKLTY010000011">
    <property type="protein sequence ID" value="MCG2628746.1"/>
    <property type="molecule type" value="Genomic_DNA"/>
</dbReference>
<dbReference type="GO" id="GO:0051213">
    <property type="term" value="F:dioxygenase activity"/>
    <property type="evidence" value="ECO:0007669"/>
    <property type="project" value="UniProtKB-KW"/>
</dbReference>
<keyword evidence="3" id="KW-0560">Oxidoreductase</keyword>
<evidence type="ECO:0000313" key="7">
    <source>
        <dbReference type="EMBL" id="MCG2668417.1"/>
    </source>
</evidence>
<dbReference type="Proteomes" id="UP001139012">
    <property type="component" value="Unassembled WGS sequence"/>
</dbReference>
<accession>A0A9X1RAA5</accession>
<protein>
    <submittedName>
        <fullName evidence="6">Aspartyl/asparaginyl beta-hydroxylase domain-containing protein</fullName>
    </submittedName>
</protein>
<reference evidence="6" key="1">
    <citation type="submission" date="2022-01" db="EMBL/GenBank/DDBJ databases">
        <title>Genome sequnece data of strain Bradyrhizobium sp. nov.</title>
        <authorList>
            <person name="Zhang J."/>
        </authorList>
    </citation>
    <scope>NUCLEOTIDE SEQUENCE</scope>
    <source>
        <strain evidence="7">WYCCWR 12774</strain>
        <strain evidence="6">WYCCWR 13023</strain>
    </source>
</reference>
<dbReference type="RefSeq" id="WP_237871244.1">
    <property type="nucleotide sequence ID" value="NZ_JAKLTY010000011.1"/>
</dbReference>
<evidence type="ECO:0000256" key="4">
    <source>
        <dbReference type="SAM" id="Phobius"/>
    </source>
</evidence>
<dbReference type="Pfam" id="PF05118">
    <property type="entry name" value="Asp_Arg_Hydrox"/>
    <property type="match status" value="1"/>
</dbReference>
<evidence type="ECO:0000259" key="5">
    <source>
        <dbReference type="Pfam" id="PF05118"/>
    </source>
</evidence>
<dbReference type="AlphaFoldDB" id="A0A9X1RAA5"/>
<evidence type="ECO:0000256" key="1">
    <source>
        <dbReference type="ARBA" id="ARBA00007730"/>
    </source>
</evidence>
<evidence type="ECO:0000313" key="8">
    <source>
        <dbReference type="Proteomes" id="UP001139012"/>
    </source>
</evidence>
<dbReference type="EMBL" id="JAKLUA010000004">
    <property type="protein sequence ID" value="MCG2668417.1"/>
    <property type="molecule type" value="Genomic_DNA"/>
</dbReference>
<feature type="transmembrane region" description="Helical" evidence="4">
    <location>
        <begin position="6"/>
        <end position="25"/>
    </location>
</feature>
<dbReference type="InterPro" id="IPR051821">
    <property type="entry name" value="Asp/Asn_beta-hydroxylase"/>
</dbReference>
<proteinExistence type="inferred from homology"/>
<keyword evidence="8" id="KW-1185">Reference proteome</keyword>
<dbReference type="Proteomes" id="UP001139054">
    <property type="component" value="Unassembled WGS sequence"/>
</dbReference>
<keyword evidence="4" id="KW-0812">Transmembrane</keyword>
<sequence length="310" mass="35820">MVMRLLSPQFLVLWAFIGSTFAVHFRGRVRLGFWRQLSDHSTLMAPYNVLMYMFSAVPNRPILDVGMVPELLILRQNWQIIREEAQQLFAQGAIKAADRYNDWGFNSFFRTGWKRFYLKWYEEPLPSAVVNCPKTVALLDAIPIIKGAMFANLPPGGRLVQHRDPYAGSLRYHLGLQVPTSPGECRIFIDGEPYVWHDGEDLLFDETYLHYAENTTGDDRLILFCDVERPLKTRAMISVNRWVSRHIISESATQNVEGERVGWINRVFAYAYQVRLLGKRMKAWNKRVYYVVKYLLIGSVIAAFLATAFA</sequence>
<keyword evidence="4" id="KW-1133">Transmembrane helix</keyword>
<keyword evidence="4" id="KW-0472">Membrane</keyword>
<dbReference type="InterPro" id="IPR027443">
    <property type="entry name" value="IPNS-like_sf"/>
</dbReference>
<dbReference type="InterPro" id="IPR007803">
    <property type="entry name" value="Asp/Arg/Pro-Hydrxlase"/>
</dbReference>